<dbReference type="InterPro" id="IPR012337">
    <property type="entry name" value="RNaseH-like_sf"/>
</dbReference>
<dbReference type="PROSITE" id="PS50994">
    <property type="entry name" value="INTEGRASE"/>
    <property type="match status" value="1"/>
</dbReference>
<feature type="domain" description="Integrase catalytic" evidence="2">
    <location>
        <begin position="131"/>
        <end position="306"/>
    </location>
</feature>
<feature type="region of interest" description="Disordered" evidence="1">
    <location>
        <begin position="325"/>
        <end position="405"/>
    </location>
</feature>
<gene>
    <name evidence="4" type="primary">LOC110215305</name>
</gene>
<feature type="compositionally biased region" description="Low complexity" evidence="1">
    <location>
        <begin position="374"/>
        <end position="390"/>
    </location>
</feature>
<proteinExistence type="predicted"/>
<feature type="region of interest" description="Disordered" evidence="1">
    <location>
        <begin position="576"/>
        <end position="605"/>
    </location>
</feature>
<evidence type="ECO:0000313" key="3">
    <source>
        <dbReference type="Proteomes" id="UP000515140"/>
    </source>
</evidence>
<protein>
    <submittedName>
        <fullName evidence="4">Uncharacterized protein LOC110215305</fullName>
    </submittedName>
</protein>
<dbReference type="RefSeq" id="XP_020852330.1">
    <property type="nucleotide sequence ID" value="XM_020996671.1"/>
</dbReference>
<dbReference type="KEGG" id="pcw:110215305"/>
<sequence length="605" mass="68666">MDHKILEVQKFLEDGSLPDHLVTPTQKRDFRRRAQKFALEGQNLMFIRMGKKSLVVFDRKDRLELVKQAHVTSSGLHCTLQETRKKVSFSYYWPTLDQDVSKWVKQCNSCQKPRPEKSLPIQGVPKSHRSKDPLPVLQVEEVTQAFEQVGLGLVGPLVETSNGFRFILLSVDAYSRWVEASPLKEQNPVEVAQALIPFLLRFGRPQLLVTTLRVPFVSQVNRSLRRQLQGLGVPLGKLDIVMSAFQPKINSILSLTSSSIRRTLWSLVKGDLEKWDLFLDKALFSLRTAVTKNKRRSPFQLLYGRKPRAPQDVPSHFDVVAADTVGDSVGDTHDDKEPTETAETMKGPVTAPVSEPVGQPEEEATWEPSRPTGQEPIPEPRQQPMQPEPRQTSRPETTGQLMHQPVPEPINHMWQPVLGPIHQPVLQSIQQSLTQSTHQPIYRPIPQPIHQSMQQPVTQPVQQPMTPSAYQPMTQSTYQPMTQSAYQPMIQSTYQPMHQPMLQPLTQSMQPSMHQSVHQPVTQSMQQPMHQSMQQPMHQSIQQPMTQSMQQAIMAEPMHLPMPRLTECPVVSGWGQGTTPSLDAPWEKWEPGGGAYWTQWREPGN</sequence>
<dbReference type="InterPro" id="IPR001584">
    <property type="entry name" value="Integrase_cat-core"/>
</dbReference>
<dbReference type="Gene3D" id="3.30.420.10">
    <property type="entry name" value="Ribonuclease H-like superfamily/Ribonuclease H"/>
    <property type="match status" value="1"/>
</dbReference>
<reference evidence="4" key="1">
    <citation type="submission" date="2025-08" db="UniProtKB">
        <authorList>
            <consortium name="RefSeq"/>
        </authorList>
    </citation>
    <scope>IDENTIFICATION</scope>
    <source>
        <tissue evidence="4">Spleen</tissue>
    </source>
</reference>
<dbReference type="AlphaFoldDB" id="A0A6P5L215"/>
<accession>A0A6P5L215</accession>
<dbReference type="InParanoid" id="A0A6P5L215"/>
<keyword evidence="3" id="KW-1185">Reference proteome</keyword>
<dbReference type="PANTHER" id="PTHR36489:SF3">
    <property type="entry name" value="SEA DOMAIN-CONTAINING PROTEIN"/>
    <property type="match status" value="1"/>
</dbReference>
<evidence type="ECO:0000259" key="2">
    <source>
        <dbReference type="PROSITE" id="PS50994"/>
    </source>
</evidence>
<dbReference type="Pfam" id="PF17921">
    <property type="entry name" value="Integrase_H2C2"/>
    <property type="match status" value="1"/>
</dbReference>
<dbReference type="InterPro" id="IPR036397">
    <property type="entry name" value="RNaseH_sf"/>
</dbReference>
<dbReference type="PANTHER" id="PTHR36489">
    <property type="entry name" value="PROTEIN-COUPLED RECEPTOR GPR1, PUTATIVE-RELATED"/>
    <property type="match status" value="1"/>
</dbReference>
<dbReference type="SUPFAM" id="SSF53098">
    <property type="entry name" value="Ribonuclease H-like"/>
    <property type="match status" value="1"/>
</dbReference>
<dbReference type="GO" id="GO:0015074">
    <property type="term" value="P:DNA integration"/>
    <property type="evidence" value="ECO:0007669"/>
    <property type="project" value="InterPro"/>
</dbReference>
<evidence type="ECO:0000313" key="4">
    <source>
        <dbReference type="RefSeq" id="XP_020852330.1"/>
    </source>
</evidence>
<dbReference type="Proteomes" id="UP000515140">
    <property type="component" value="Unplaced"/>
</dbReference>
<feature type="compositionally biased region" description="Polar residues" evidence="1">
    <location>
        <begin position="392"/>
        <end position="401"/>
    </location>
</feature>
<dbReference type="GeneID" id="110215305"/>
<dbReference type="GO" id="GO:0003676">
    <property type="term" value="F:nucleic acid binding"/>
    <property type="evidence" value="ECO:0007669"/>
    <property type="project" value="InterPro"/>
</dbReference>
<name>A0A6P5L215_PHACI</name>
<dbReference type="InterPro" id="IPR041588">
    <property type="entry name" value="Integrase_H2C2"/>
</dbReference>
<evidence type="ECO:0000256" key="1">
    <source>
        <dbReference type="SAM" id="MobiDB-lite"/>
    </source>
</evidence>
<dbReference type="Gene3D" id="1.10.340.70">
    <property type="match status" value="1"/>
</dbReference>
<organism evidence="3 4">
    <name type="scientific">Phascolarctos cinereus</name>
    <name type="common">Koala</name>
    <dbReference type="NCBI Taxonomy" id="38626"/>
    <lineage>
        <taxon>Eukaryota</taxon>
        <taxon>Metazoa</taxon>
        <taxon>Chordata</taxon>
        <taxon>Craniata</taxon>
        <taxon>Vertebrata</taxon>
        <taxon>Euteleostomi</taxon>
        <taxon>Mammalia</taxon>
        <taxon>Metatheria</taxon>
        <taxon>Diprotodontia</taxon>
        <taxon>Phascolarctidae</taxon>
        <taxon>Phascolarctos</taxon>
    </lineage>
</organism>
<feature type="compositionally biased region" description="Basic and acidic residues" evidence="1">
    <location>
        <begin position="330"/>
        <end position="339"/>
    </location>
</feature>